<feature type="compositionally biased region" description="Low complexity" evidence="3">
    <location>
        <begin position="197"/>
        <end position="211"/>
    </location>
</feature>
<dbReference type="OrthoDB" id="7451790at2759"/>
<dbReference type="GO" id="GO:0061499">
    <property type="term" value="C:outer plaque of mitotic spindle pole body"/>
    <property type="evidence" value="ECO:0007669"/>
    <property type="project" value="TreeGrafter"/>
</dbReference>
<evidence type="ECO:0000313" key="5">
    <source>
        <dbReference type="Proteomes" id="UP000002036"/>
    </source>
</evidence>
<dbReference type="EMBL" id="CU928168">
    <property type="protein sequence ID" value="CAR22316.1"/>
    <property type="molecule type" value="Genomic_DNA"/>
</dbReference>
<dbReference type="PANTHER" id="PTHR47566:SF1">
    <property type="entry name" value="PROTEIN NUD1"/>
    <property type="match status" value="1"/>
</dbReference>
<dbReference type="SMART" id="SM00365">
    <property type="entry name" value="LRR_SD22"/>
    <property type="match status" value="3"/>
</dbReference>
<dbReference type="Pfam" id="PF00560">
    <property type="entry name" value="LRR_1"/>
    <property type="match status" value="1"/>
</dbReference>
<evidence type="ECO:0000256" key="1">
    <source>
        <dbReference type="ARBA" id="ARBA00022614"/>
    </source>
</evidence>
<dbReference type="Gene3D" id="3.80.10.10">
    <property type="entry name" value="Ribonuclease Inhibitor"/>
    <property type="match status" value="3"/>
</dbReference>
<proteinExistence type="predicted"/>
<feature type="region of interest" description="Disordered" evidence="3">
    <location>
        <begin position="127"/>
        <end position="152"/>
    </location>
</feature>
<dbReference type="GeneID" id="8294974"/>
<feature type="compositionally biased region" description="Low complexity" evidence="3">
    <location>
        <begin position="1"/>
        <end position="15"/>
    </location>
</feature>
<dbReference type="GO" id="GO:0031028">
    <property type="term" value="P:septation initiation signaling"/>
    <property type="evidence" value="ECO:0007669"/>
    <property type="project" value="TreeGrafter"/>
</dbReference>
<feature type="region of interest" description="Disordered" evidence="3">
    <location>
        <begin position="1"/>
        <end position="52"/>
    </location>
</feature>
<keyword evidence="1" id="KW-0433">Leucine-rich repeat</keyword>
<accession>C5DFX4</accession>
<dbReference type="KEGG" id="lth:KLTH0D00704g"/>
<dbReference type="AlphaFoldDB" id="C5DFX4"/>
<feature type="compositionally biased region" description="Basic and acidic residues" evidence="3">
    <location>
        <begin position="223"/>
        <end position="233"/>
    </location>
</feature>
<evidence type="ECO:0000313" key="4">
    <source>
        <dbReference type="EMBL" id="CAR22316.1"/>
    </source>
</evidence>
<evidence type="ECO:0000256" key="2">
    <source>
        <dbReference type="ARBA" id="ARBA00022737"/>
    </source>
</evidence>
<feature type="region of interest" description="Disordered" evidence="3">
    <location>
        <begin position="176"/>
        <end position="239"/>
    </location>
</feature>
<dbReference type="eggNOG" id="KOG0531">
    <property type="taxonomic scope" value="Eukaryota"/>
</dbReference>
<dbReference type="SMART" id="SM00369">
    <property type="entry name" value="LRR_TYP"/>
    <property type="match status" value="4"/>
</dbReference>
<dbReference type="STRING" id="559295.C5DFX4"/>
<dbReference type="InterPro" id="IPR001611">
    <property type="entry name" value="Leu-rich_rpt"/>
</dbReference>
<reference evidence="4 5" key="1">
    <citation type="journal article" date="2009" name="Genome Res.">
        <title>Comparative genomics of protoploid Saccharomycetaceae.</title>
        <authorList>
            <consortium name="The Genolevures Consortium"/>
            <person name="Souciet J.-L."/>
            <person name="Dujon B."/>
            <person name="Gaillardin C."/>
            <person name="Johnston M."/>
            <person name="Baret P.V."/>
            <person name="Cliften P."/>
            <person name="Sherman D.J."/>
            <person name="Weissenbach J."/>
            <person name="Westhof E."/>
            <person name="Wincker P."/>
            <person name="Jubin C."/>
            <person name="Poulain J."/>
            <person name="Barbe V."/>
            <person name="Segurens B."/>
            <person name="Artiguenave F."/>
            <person name="Anthouard V."/>
            <person name="Vacherie B."/>
            <person name="Val M.-E."/>
            <person name="Fulton R.S."/>
            <person name="Minx P."/>
            <person name="Wilson R."/>
            <person name="Durrens P."/>
            <person name="Jean G."/>
            <person name="Marck C."/>
            <person name="Martin T."/>
            <person name="Nikolski M."/>
            <person name="Rolland T."/>
            <person name="Seret M.-L."/>
            <person name="Casaregola S."/>
            <person name="Despons L."/>
            <person name="Fairhead C."/>
            <person name="Fischer G."/>
            <person name="Lafontaine I."/>
            <person name="Leh V."/>
            <person name="Lemaire M."/>
            <person name="de Montigny J."/>
            <person name="Neuveglise C."/>
            <person name="Thierry A."/>
            <person name="Blanc-Lenfle I."/>
            <person name="Bleykasten C."/>
            <person name="Diffels J."/>
            <person name="Fritsch E."/>
            <person name="Frangeul L."/>
            <person name="Goeffon A."/>
            <person name="Jauniaux N."/>
            <person name="Kachouri-Lafond R."/>
            <person name="Payen C."/>
            <person name="Potier S."/>
            <person name="Pribylova L."/>
            <person name="Ozanne C."/>
            <person name="Richard G.-F."/>
            <person name="Sacerdot C."/>
            <person name="Straub M.-L."/>
            <person name="Talla E."/>
        </authorList>
    </citation>
    <scope>NUCLEOTIDE SEQUENCE [LARGE SCALE GENOMIC DNA]</scope>
    <source>
        <strain evidence="5">ATCC 56472 / CBS 6340 / NRRL Y-8284</strain>
    </source>
</reference>
<dbReference type="OMA" id="TNTFKRH"/>
<dbReference type="HOGENOM" id="CLU_340727_0_0_1"/>
<keyword evidence="2" id="KW-0677">Repeat</keyword>
<dbReference type="RefSeq" id="XP_002552754.1">
    <property type="nucleotide sequence ID" value="XM_002552708.1"/>
</dbReference>
<dbReference type="PROSITE" id="PS51450">
    <property type="entry name" value="LRR"/>
    <property type="match status" value="1"/>
</dbReference>
<dbReference type="InterPro" id="IPR003591">
    <property type="entry name" value="Leu-rich_rpt_typical-subtyp"/>
</dbReference>
<dbReference type="GO" id="GO:0035591">
    <property type="term" value="F:signaling adaptor activity"/>
    <property type="evidence" value="ECO:0007669"/>
    <property type="project" value="TreeGrafter"/>
</dbReference>
<evidence type="ECO:0000256" key="3">
    <source>
        <dbReference type="SAM" id="MobiDB-lite"/>
    </source>
</evidence>
<dbReference type="PANTHER" id="PTHR47566">
    <property type="match status" value="1"/>
</dbReference>
<protein>
    <submittedName>
        <fullName evidence="4">KLTH0D00704p</fullName>
    </submittedName>
</protein>
<dbReference type="InterPro" id="IPR032675">
    <property type="entry name" value="LRR_dom_sf"/>
</dbReference>
<dbReference type="InParanoid" id="C5DFX4"/>
<feature type="compositionally biased region" description="Basic and acidic residues" evidence="3">
    <location>
        <begin position="28"/>
        <end position="40"/>
    </location>
</feature>
<gene>
    <name evidence="4" type="ordered locus">KLTH0D00704g</name>
</gene>
<keyword evidence="5" id="KW-1185">Reference proteome</keyword>
<dbReference type="InterPro" id="IPR052574">
    <property type="entry name" value="CDIRP"/>
</dbReference>
<sequence length="719" mass="80013">MSSKSSPSKQLSESLGRFHISSPSKLKPYMENDKFQDKAFDSQGRYPRNGRSYVDKLDSWSVNYGTVQQHGIDSENAELPQWKQYMQGQVVAEKGSQELHAPADLVVTSSLSDISLIPTNTFKKRGTRLPVDETHQLDPENNTTQEKDTELDIDPAREALGVFNNVLRHQRSNFFNDDEHKLNSPVRSVSDGYETGSNSSFDSFDPSLSPSIRQSNKKQPHQPRNEARKESPRRPLKLITPEDAGMVFNYKEGVWDQPSATVDVSTSGAQDESSQSKIVSFKLPRTRPETSMVDDTPLSTPKVDLKFLSRNRSGENTQVPAGVDKAVRRASRVTSLPADTTHNLVDNVTSVSDLDTSFRISRGAVVSALVDAIPRKENWVKVRDLSLERRDLESLVGLDEMAPSVLELNVSHNKLNSLQGVPKHTISLCCSHNRIGTYCRLDALEHLEDVDMSHNALSTNLSLFAACLHLRNINISQNGVTSLQGLSESRLRIDTLNIARNRLIGPLDFADLLSSDQEPNFLTHLRELDLSGNKITTVKNLHLLTGLRVLKLDGNPLETLVGNTNKSLRSLTALGCAALRELGDFPQLRILKLSGESLQIQRLPESLEHLELTGITGASSSVMVPWNILPHMLRKLRLSRLGFEELPPEFATHCPALDALIITDNELQSAANLFERLPVNLRTLDVRRNPLTQFKAESERKMLAEAAAMAAPNLKKIFL</sequence>
<dbReference type="GO" id="GO:1902412">
    <property type="term" value="P:regulation of mitotic cytokinesis"/>
    <property type="evidence" value="ECO:0007669"/>
    <property type="project" value="TreeGrafter"/>
</dbReference>
<dbReference type="FunCoup" id="C5DFX4">
    <property type="interactions" value="238"/>
</dbReference>
<dbReference type="Proteomes" id="UP000002036">
    <property type="component" value="Chromosome D"/>
</dbReference>
<dbReference type="SUPFAM" id="SSF52058">
    <property type="entry name" value="L domain-like"/>
    <property type="match status" value="1"/>
</dbReference>
<organism evidence="4 5">
    <name type="scientific">Lachancea thermotolerans (strain ATCC 56472 / CBS 6340 / NRRL Y-8284)</name>
    <name type="common">Yeast</name>
    <name type="synonym">Kluyveromyces thermotolerans</name>
    <dbReference type="NCBI Taxonomy" id="559295"/>
    <lineage>
        <taxon>Eukaryota</taxon>
        <taxon>Fungi</taxon>
        <taxon>Dikarya</taxon>
        <taxon>Ascomycota</taxon>
        <taxon>Saccharomycotina</taxon>
        <taxon>Saccharomycetes</taxon>
        <taxon>Saccharomycetales</taxon>
        <taxon>Saccharomycetaceae</taxon>
        <taxon>Lachancea</taxon>
    </lineage>
</organism>
<name>C5DFX4_LACTC</name>